<name>A0ABU1P1Z1_9BACL</name>
<dbReference type="Proteomes" id="UP001267290">
    <property type="component" value="Unassembled WGS sequence"/>
</dbReference>
<protein>
    <submittedName>
        <fullName evidence="1">Uncharacterized protein</fullName>
    </submittedName>
</protein>
<reference evidence="1 2" key="1">
    <citation type="submission" date="2023-07" db="EMBL/GenBank/DDBJ databases">
        <title>Sorghum-associated microbial communities from plants grown in Nebraska, USA.</title>
        <authorList>
            <person name="Schachtman D."/>
        </authorList>
    </citation>
    <scope>NUCLEOTIDE SEQUENCE [LARGE SCALE GENOMIC DNA]</scope>
    <source>
        <strain evidence="1 2">CC258</strain>
    </source>
</reference>
<dbReference type="RefSeq" id="WP_310501218.1">
    <property type="nucleotide sequence ID" value="NZ_JAVDSB010000012.1"/>
</dbReference>
<keyword evidence="2" id="KW-1185">Reference proteome</keyword>
<accession>A0ABU1P1Z1</accession>
<comment type="caution">
    <text evidence="1">The sequence shown here is derived from an EMBL/GenBank/DDBJ whole genome shotgun (WGS) entry which is preliminary data.</text>
</comment>
<gene>
    <name evidence="1" type="ORF">J2736_004974</name>
</gene>
<dbReference type="EMBL" id="JAVDSB010000012">
    <property type="protein sequence ID" value="MDR6553764.1"/>
    <property type="molecule type" value="Genomic_DNA"/>
</dbReference>
<proteinExistence type="predicted"/>
<evidence type="ECO:0000313" key="1">
    <source>
        <dbReference type="EMBL" id="MDR6553764.1"/>
    </source>
</evidence>
<sequence length="256" mass="29444">MSCYQVTINEDSNQTNDAKSYIGGVPTLPNDISIPCCKLCSAEMTFFLQIAFPTQHKWNGYTLALFCCTSCVDEKYFIPEMLTGRISKAIIPEGFLDEYQRNFSVIVFDTSEGIIKDCYVPKVKYKHLDLLSSIEPKEIKFKVGGTPRWYLGDETPSRYGDSSEMNFLMQIPGDFEFEILPDAPKQVKLGLGKKVTTLNRPFYRLFLANNIYFLELARICQKYISLLKYKITVWGQLLEDLKVDLQHFNVEGILLW</sequence>
<evidence type="ECO:0000313" key="2">
    <source>
        <dbReference type="Proteomes" id="UP001267290"/>
    </source>
</evidence>
<organism evidence="1 2">
    <name type="scientific">Paenibacillus qinlingensis</name>
    <dbReference type="NCBI Taxonomy" id="1837343"/>
    <lineage>
        <taxon>Bacteria</taxon>
        <taxon>Bacillati</taxon>
        <taxon>Bacillota</taxon>
        <taxon>Bacilli</taxon>
        <taxon>Bacillales</taxon>
        <taxon>Paenibacillaceae</taxon>
        <taxon>Paenibacillus</taxon>
    </lineage>
</organism>